<dbReference type="Proteomes" id="UP000324222">
    <property type="component" value="Unassembled WGS sequence"/>
</dbReference>
<comment type="caution">
    <text evidence="3">The sequence shown here is derived from an EMBL/GenBank/DDBJ whole genome shotgun (WGS) entry which is preliminary data.</text>
</comment>
<evidence type="ECO:0000256" key="1">
    <source>
        <dbReference type="SAM" id="MobiDB-lite"/>
    </source>
</evidence>
<keyword evidence="2" id="KW-1133">Transmembrane helix</keyword>
<evidence type="ECO:0000313" key="3">
    <source>
        <dbReference type="EMBL" id="MPC74099.1"/>
    </source>
</evidence>
<dbReference type="EMBL" id="VSRR010038235">
    <property type="protein sequence ID" value="MPC74099.1"/>
    <property type="molecule type" value="Genomic_DNA"/>
</dbReference>
<organism evidence="3 4">
    <name type="scientific">Portunus trituberculatus</name>
    <name type="common">Swimming crab</name>
    <name type="synonym">Neptunus trituberculatus</name>
    <dbReference type="NCBI Taxonomy" id="210409"/>
    <lineage>
        <taxon>Eukaryota</taxon>
        <taxon>Metazoa</taxon>
        <taxon>Ecdysozoa</taxon>
        <taxon>Arthropoda</taxon>
        <taxon>Crustacea</taxon>
        <taxon>Multicrustacea</taxon>
        <taxon>Malacostraca</taxon>
        <taxon>Eumalacostraca</taxon>
        <taxon>Eucarida</taxon>
        <taxon>Decapoda</taxon>
        <taxon>Pleocyemata</taxon>
        <taxon>Brachyura</taxon>
        <taxon>Eubrachyura</taxon>
        <taxon>Portunoidea</taxon>
        <taxon>Portunidae</taxon>
        <taxon>Portuninae</taxon>
        <taxon>Portunus</taxon>
    </lineage>
</organism>
<feature type="region of interest" description="Disordered" evidence="1">
    <location>
        <begin position="40"/>
        <end position="71"/>
    </location>
</feature>
<dbReference type="AlphaFoldDB" id="A0A5B7HWG9"/>
<proteinExistence type="predicted"/>
<evidence type="ECO:0000256" key="2">
    <source>
        <dbReference type="SAM" id="Phobius"/>
    </source>
</evidence>
<sequence length="71" mass="7593">MQRSETSAMHSCLAAFFGGVIFKIIYVSYIRPSRFGQGHDVISPPGQADDVTMAGASQLPSLPGSLRSYVS</sequence>
<reference evidence="3 4" key="1">
    <citation type="submission" date="2019-05" db="EMBL/GenBank/DDBJ databases">
        <title>Another draft genome of Portunus trituberculatus and its Hox gene families provides insights of decapod evolution.</title>
        <authorList>
            <person name="Jeong J.-H."/>
            <person name="Song I."/>
            <person name="Kim S."/>
            <person name="Choi T."/>
            <person name="Kim D."/>
            <person name="Ryu S."/>
            <person name="Kim W."/>
        </authorList>
    </citation>
    <scope>NUCLEOTIDE SEQUENCE [LARGE SCALE GENOMIC DNA]</scope>
    <source>
        <tissue evidence="3">Muscle</tissue>
    </source>
</reference>
<evidence type="ECO:0000313" key="4">
    <source>
        <dbReference type="Proteomes" id="UP000324222"/>
    </source>
</evidence>
<name>A0A5B7HWG9_PORTR</name>
<accession>A0A5B7HWG9</accession>
<protein>
    <submittedName>
        <fullName evidence="3">Uncharacterized protein</fullName>
    </submittedName>
</protein>
<feature type="transmembrane region" description="Helical" evidence="2">
    <location>
        <begin position="12"/>
        <end position="30"/>
    </location>
</feature>
<keyword evidence="2" id="KW-0472">Membrane</keyword>
<keyword evidence="2" id="KW-0812">Transmembrane</keyword>
<keyword evidence="4" id="KW-1185">Reference proteome</keyword>
<gene>
    <name evidence="3" type="ORF">E2C01_068445</name>
</gene>